<evidence type="ECO:0000313" key="1">
    <source>
        <dbReference type="EMBL" id="GLO65092.1"/>
    </source>
</evidence>
<protein>
    <submittedName>
        <fullName evidence="1">Uncharacterized protein</fullName>
    </submittedName>
</protein>
<accession>A0ABQ5TG75</accession>
<keyword evidence="2" id="KW-1185">Reference proteome</keyword>
<dbReference type="RefSeq" id="WP_317957751.1">
    <property type="nucleotide sequence ID" value="NZ_BSKO01000001.1"/>
</dbReference>
<name>A0ABQ5TG75_9BACI</name>
<dbReference type="Proteomes" id="UP001275436">
    <property type="component" value="Unassembled WGS sequence"/>
</dbReference>
<organism evidence="1 2">
    <name type="scientific">Oceanobacillus kimchii</name>
    <dbReference type="NCBI Taxonomy" id="746691"/>
    <lineage>
        <taxon>Bacteria</taxon>
        <taxon>Bacillati</taxon>
        <taxon>Bacillota</taxon>
        <taxon>Bacilli</taxon>
        <taxon>Bacillales</taxon>
        <taxon>Bacillaceae</taxon>
        <taxon>Oceanobacillus</taxon>
    </lineage>
</organism>
<reference evidence="1 2" key="1">
    <citation type="submission" date="2023-02" db="EMBL/GenBank/DDBJ databases">
        <title>Oceanobacillus kimchii IFOP_LL358 isolated form Alexandrium catenella lab strain.</title>
        <authorList>
            <person name="Gajardo G."/>
            <person name="Ueki S."/>
            <person name="Maruyama F."/>
        </authorList>
    </citation>
    <scope>NUCLEOTIDE SEQUENCE [LARGE SCALE GENOMIC DNA]</scope>
    <source>
        <strain evidence="1 2">IFOP_LL358</strain>
    </source>
</reference>
<proteinExistence type="predicted"/>
<comment type="caution">
    <text evidence="1">The sequence shown here is derived from an EMBL/GenBank/DDBJ whole genome shotgun (WGS) entry which is preliminary data.</text>
</comment>
<sequence length="75" mass="8840">MNIRLKKQAHERLRRIDYNGIDPNRMEPEVDYCNISGRVFVDEMAFFQAAIDGNISDLIKDKVIERLTQRAEERS</sequence>
<gene>
    <name evidence="1" type="ORF">MACH08_08760</name>
</gene>
<dbReference type="EMBL" id="BSKO01000001">
    <property type="protein sequence ID" value="GLO65092.1"/>
    <property type="molecule type" value="Genomic_DNA"/>
</dbReference>
<evidence type="ECO:0000313" key="2">
    <source>
        <dbReference type="Proteomes" id="UP001275436"/>
    </source>
</evidence>